<evidence type="ECO:0008006" key="3">
    <source>
        <dbReference type="Google" id="ProtNLM"/>
    </source>
</evidence>
<dbReference type="Gene3D" id="3.40.30.10">
    <property type="entry name" value="Glutaredoxin"/>
    <property type="match status" value="1"/>
</dbReference>
<comment type="caution">
    <text evidence="1">The sequence shown here is derived from an EMBL/GenBank/DDBJ whole genome shotgun (WGS) entry which is preliminary data.</text>
</comment>
<dbReference type="SUPFAM" id="SSF52833">
    <property type="entry name" value="Thioredoxin-like"/>
    <property type="match status" value="1"/>
</dbReference>
<sequence>MGDTLYRIYLCGGSTCTPRGRDALLRALEDELWAQRLDDKVDVRVSGCQDRCDYAPNLTIWPGPYHYSQLTPAAVREIVQQHLAHGQPVAAWLSSEAERR</sequence>
<dbReference type="CDD" id="cd02980">
    <property type="entry name" value="TRX_Fd_family"/>
    <property type="match status" value="1"/>
</dbReference>
<dbReference type="InterPro" id="IPR036249">
    <property type="entry name" value="Thioredoxin-like_sf"/>
</dbReference>
<organism evidence="1 2">
    <name type="scientific">Kouleothrix aurantiaca</name>
    <dbReference type="NCBI Taxonomy" id="186479"/>
    <lineage>
        <taxon>Bacteria</taxon>
        <taxon>Bacillati</taxon>
        <taxon>Chloroflexota</taxon>
        <taxon>Chloroflexia</taxon>
        <taxon>Chloroflexales</taxon>
        <taxon>Roseiflexineae</taxon>
        <taxon>Roseiflexaceae</taxon>
        <taxon>Kouleothrix</taxon>
    </lineage>
</organism>
<dbReference type="EMBL" id="LJCR01001792">
    <property type="protein sequence ID" value="KPV49717.1"/>
    <property type="molecule type" value="Genomic_DNA"/>
</dbReference>
<evidence type="ECO:0000313" key="1">
    <source>
        <dbReference type="EMBL" id="KPV49717.1"/>
    </source>
</evidence>
<protein>
    <recommendedName>
        <fullName evidence="3">Ferredoxin</fullName>
    </recommendedName>
</protein>
<reference evidence="1 2" key="1">
    <citation type="submission" date="2015-09" db="EMBL/GenBank/DDBJ databases">
        <title>Draft genome sequence of Kouleothrix aurantiaca JCM 19913.</title>
        <authorList>
            <person name="Hemp J."/>
        </authorList>
    </citation>
    <scope>NUCLEOTIDE SEQUENCE [LARGE SCALE GENOMIC DNA]</scope>
    <source>
        <strain evidence="1 2">COM-B</strain>
    </source>
</reference>
<dbReference type="Pfam" id="PF01257">
    <property type="entry name" value="2Fe-2S_thioredx"/>
    <property type="match status" value="1"/>
</dbReference>
<keyword evidence="2" id="KW-1185">Reference proteome</keyword>
<name>A0A0N8PRE7_9CHLR</name>
<dbReference type="Proteomes" id="UP000050509">
    <property type="component" value="Unassembled WGS sequence"/>
</dbReference>
<proteinExistence type="predicted"/>
<gene>
    <name evidence="1" type="ORF">SE17_31025</name>
</gene>
<accession>A0A0N8PRE7</accession>
<evidence type="ECO:0000313" key="2">
    <source>
        <dbReference type="Proteomes" id="UP000050509"/>
    </source>
</evidence>
<dbReference type="AlphaFoldDB" id="A0A0N8PRE7"/>